<feature type="non-terminal residue" evidence="2">
    <location>
        <position position="1"/>
    </location>
</feature>
<feature type="compositionally biased region" description="Pro residues" evidence="1">
    <location>
        <begin position="42"/>
        <end position="51"/>
    </location>
</feature>
<feature type="compositionally biased region" description="Basic residues" evidence="1">
    <location>
        <begin position="231"/>
        <end position="247"/>
    </location>
</feature>
<accession>A0A6J4IMH1</accession>
<feature type="compositionally biased region" description="Basic residues" evidence="1">
    <location>
        <begin position="211"/>
        <end position="222"/>
    </location>
</feature>
<evidence type="ECO:0000313" key="2">
    <source>
        <dbReference type="EMBL" id="CAA9254743.1"/>
    </source>
</evidence>
<feature type="compositionally biased region" description="Basic residues" evidence="1">
    <location>
        <begin position="157"/>
        <end position="167"/>
    </location>
</feature>
<dbReference type="EC" id="4.1.3.38" evidence="2"/>
<feature type="compositionally biased region" description="Basic residues" evidence="1">
    <location>
        <begin position="111"/>
        <end position="128"/>
    </location>
</feature>
<dbReference type="AlphaFoldDB" id="A0A6J4IMH1"/>
<gene>
    <name evidence="2" type="ORF">AVDCRST_MAG10-2417</name>
</gene>
<dbReference type="GO" id="GO:0008696">
    <property type="term" value="F:4-amino-4-deoxychorismate lyase activity"/>
    <property type="evidence" value="ECO:0007669"/>
    <property type="project" value="UniProtKB-EC"/>
</dbReference>
<feature type="compositionally biased region" description="Basic and acidic residues" evidence="1">
    <location>
        <begin position="129"/>
        <end position="151"/>
    </location>
</feature>
<reference evidence="2" key="1">
    <citation type="submission" date="2020-02" db="EMBL/GenBank/DDBJ databases">
        <authorList>
            <person name="Meier V. D."/>
        </authorList>
    </citation>
    <scope>NUCLEOTIDE SEQUENCE</scope>
    <source>
        <strain evidence="2">AVDCRST_MAG10</strain>
    </source>
</reference>
<evidence type="ECO:0000256" key="1">
    <source>
        <dbReference type="SAM" id="MobiDB-lite"/>
    </source>
</evidence>
<sequence>DRPVDRRRSCRRGRCAGLSFRPRPAHRRRRLRDPAGRWGPPVRLPPPPGSPGPLRGGDGAARTGARSRAGGHGGRDPGQRARRGPAAGDAHRRSVATRLGPRRRGPDAHRGRWRPSRLAARRRGRHRPLASERARRPGRHQVDLLRGERRGPGPCPRQRRRRGHLRQPGRQPVRRDGHQRVRRRGGPAGDASPCRRLPGRSDPRAGDGAGRRGRGRPSHRGARLSGGGLRHLQHARRATHPCRRRAAAARVPGPPDPGCCGRLPGAGLPPVRSL</sequence>
<feature type="non-terminal residue" evidence="2">
    <location>
        <position position="274"/>
    </location>
</feature>
<name>A0A6J4IMH1_9ACTN</name>
<organism evidence="2">
    <name type="scientific">uncultured Acidimicrobiales bacterium</name>
    <dbReference type="NCBI Taxonomy" id="310071"/>
    <lineage>
        <taxon>Bacteria</taxon>
        <taxon>Bacillati</taxon>
        <taxon>Actinomycetota</taxon>
        <taxon>Acidimicrobiia</taxon>
        <taxon>Acidimicrobiales</taxon>
        <taxon>environmental samples</taxon>
    </lineage>
</organism>
<feature type="region of interest" description="Disordered" evidence="1">
    <location>
        <begin position="16"/>
        <end position="274"/>
    </location>
</feature>
<protein>
    <submittedName>
        <fullName evidence="2">Aminodeoxychorismate lyase</fullName>
        <ecNumber evidence="2">4.1.3.38</ecNumber>
    </submittedName>
</protein>
<dbReference type="EMBL" id="CADCTB010000147">
    <property type="protein sequence ID" value="CAA9254743.1"/>
    <property type="molecule type" value="Genomic_DNA"/>
</dbReference>
<keyword evidence="2" id="KW-0456">Lyase</keyword>
<proteinExistence type="predicted"/>